<proteinExistence type="predicted"/>
<dbReference type="Proteomes" id="UP000709295">
    <property type="component" value="Unassembled WGS sequence"/>
</dbReference>
<evidence type="ECO:0000313" key="1">
    <source>
        <dbReference type="EMBL" id="KAG6947066.1"/>
    </source>
</evidence>
<protein>
    <recommendedName>
        <fullName evidence="3">DDE-1 domain-containing protein</fullName>
    </recommendedName>
</protein>
<accession>A0A8J5I9M9</accession>
<comment type="caution">
    <text evidence="1">The sequence shown here is derived from an EMBL/GenBank/DDBJ whole genome shotgun (WGS) entry which is preliminary data.</text>
</comment>
<dbReference type="AlphaFoldDB" id="A0A8J5I9M9"/>
<gene>
    <name evidence="1" type="ORF">JG688_00015713</name>
</gene>
<evidence type="ECO:0008006" key="3">
    <source>
        <dbReference type="Google" id="ProtNLM"/>
    </source>
</evidence>
<sequence>MRTFKLRCRRVNVNHHIEHDFPESTIARRFLITQVVVLAWESIDDELIARGFLKAGLVPVGPREADGAFRLPKPSNEPSDVAEAAIETESEFKRLHLN</sequence>
<evidence type="ECO:0000313" key="2">
    <source>
        <dbReference type="Proteomes" id="UP000709295"/>
    </source>
</evidence>
<organism evidence="1 2">
    <name type="scientific">Phytophthora aleatoria</name>
    <dbReference type="NCBI Taxonomy" id="2496075"/>
    <lineage>
        <taxon>Eukaryota</taxon>
        <taxon>Sar</taxon>
        <taxon>Stramenopiles</taxon>
        <taxon>Oomycota</taxon>
        <taxon>Peronosporomycetes</taxon>
        <taxon>Peronosporales</taxon>
        <taxon>Peronosporaceae</taxon>
        <taxon>Phytophthora</taxon>
    </lineage>
</organism>
<dbReference type="EMBL" id="JAENGY010001766">
    <property type="protein sequence ID" value="KAG6947066.1"/>
    <property type="molecule type" value="Genomic_DNA"/>
</dbReference>
<name>A0A8J5I9M9_9STRA</name>
<reference evidence="1" key="1">
    <citation type="submission" date="2021-01" db="EMBL/GenBank/DDBJ databases">
        <title>Phytophthora aleatoria, a newly-described species from Pinus radiata is distinct from Phytophthora cactorum isolates based on comparative genomics.</title>
        <authorList>
            <person name="Mcdougal R."/>
            <person name="Panda P."/>
            <person name="Williams N."/>
            <person name="Studholme D.J."/>
        </authorList>
    </citation>
    <scope>NUCLEOTIDE SEQUENCE</scope>
    <source>
        <strain evidence="1">NZFS 4037</strain>
    </source>
</reference>
<keyword evidence="2" id="KW-1185">Reference proteome</keyword>